<feature type="transmembrane region" description="Helical" evidence="7">
    <location>
        <begin position="57"/>
        <end position="77"/>
    </location>
</feature>
<dbReference type="RefSeq" id="WP_180849138.1">
    <property type="nucleotide sequence ID" value="NZ_CP047418.1"/>
</dbReference>
<dbReference type="InterPro" id="IPR004638">
    <property type="entry name" value="EmrB-like"/>
</dbReference>
<keyword evidence="3" id="KW-1003">Cell membrane</keyword>
<feature type="transmembrane region" description="Helical" evidence="7">
    <location>
        <begin position="142"/>
        <end position="162"/>
    </location>
</feature>
<dbReference type="SUPFAM" id="SSF103473">
    <property type="entry name" value="MFS general substrate transporter"/>
    <property type="match status" value="1"/>
</dbReference>
<comment type="subcellular location">
    <subcellularLocation>
        <location evidence="1">Cell membrane</location>
        <topology evidence="1">Multi-pass membrane protein</topology>
    </subcellularLocation>
</comment>
<evidence type="ECO:0000313" key="10">
    <source>
        <dbReference type="Proteomes" id="UP000510886"/>
    </source>
</evidence>
<keyword evidence="2" id="KW-0813">Transport</keyword>
<feature type="transmembrane region" description="Helical" evidence="7">
    <location>
        <begin position="405"/>
        <end position="423"/>
    </location>
</feature>
<feature type="transmembrane region" description="Helical" evidence="7">
    <location>
        <begin position="84"/>
        <end position="103"/>
    </location>
</feature>
<evidence type="ECO:0000256" key="7">
    <source>
        <dbReference type="SAM" id="Phobius"/>
    </source>
</evidence>
<dbReference type="Gene3D" id="1.20.1250.20">
    <property type="entry name" value="MFS general substrate transporter like domains"/>
    <property type="match status" value="1"/>
</dbReference>
<reference evidence="9 10" key="1">
    <citation type="submission" date="2020-01" db="EMBL/GenBank/DDBJ databases">
        <title>Complete and circular genome sequences of six lactobacillus isolates from horses.</title>
        <authorList>
            <person name="Hassan H.M."/>
        </authorList>
    </citation>
    <scope>NUCLEOTIDE SEQUENCE [LARGE SCALE GENOMIC DNA]</scope>
    <source>
        <strain evidence="9 10">1A</strain>
    </source>
</reference>
<dbReference type="InterPro" id="IPR011701">
    <property type="entry name" value="MFS"/>
</dbReference>
<dbReference type="Gene3D" id="1.20.1720.10">
    <property type="entry name" value="Multidrug resistance protein D"/>
    <property type="match status" value="1"/>
</dbReference>
<evidence type="ECO:0000256" key="5">
    <source>
        <dbReference type="ARBA" id="ARBA00022989"/>
    </source>
</evidence>
<dbReference type="NCBIfam" id="TIGR00711">
    <property type="entry name" value="efflux_EmrB"/>
    <property type="match status" value="1"/>
</dbReference>
<gene>
    <name evidence="9" type="ORF">GTO87_00790</name>
</gene>
<dbReference type="Proteomes" id="UP000510886">
    <property type="component" value="Chromosome"/>
</dbReference>
<evidence type="ECO:0000256" key="2">
    <source>
        <dbReference type="ARBA" id="ARBA00022448"/>
    </source>
</evidence>
<evidence type="ECO:0000256" key="3">
    <source>
        <dbReference type="ARBA" id="ARBA00022475"/>
    </source>
</evidence>
<feature type="transmembrane region" description="Helical" evidence="7">
    <location>
        <begin position="204"/>
        <end position="223"/>
    </location>
</feature>
<feature type="transmembrane region" description="Helical" evidence="7">
    <location>
        <begin position="235"/>
        <end position="252"/>
    </location>
</feature>
<accession>A0A7H9EJH4</accession>
<name>A0A7H9EJH4_9LACO</name>
<protein>
    <submittedName>
        <fullName evidence="9">DHA2 family efflux MFS transporter permease subunit</fullName>
    </submittedName>
</protein>
<feature type="transmembrane region" description="Helical" evidence="7">
    <location>
        <begin position="115"/>
        <end position="135"/>
    </location>
</feature>
<evidence type="ECO:0000256" key="6">
    <source>
        <dbReference type="ARBA" id="ARBA00023136"/>
    </source>
</evidence>
<evidence type="ECO:0000313" key="9">
    <source>
        <dbReference type="EMBL" id="QLL77295.1"/>
    </source>
</evidence>
<sequence length="495" mass="53430">MDTNAPVDIHGKPYNRSMLIIVLMVGSFCTVLNGTLLATALPSIMKSFDVSTATVEWLSTGFFLVNGIMIPVSAWLINKFGSRIMYLTAMTTFLIGTVLSFMAPDFGSLLTGRLIQALGVGVTMPLLQTIMLSIFPPEKRGAAMGSVGIVIGLAPALGPTLSGWIVDNWSWRELFGMIIPICVLVLVLAFFFMKSVLPTSNQKLDVLSITTSTIGFGSMLYGFSEAGNKGWTDPIIIAFIVVGAIFVVLFGLRQLRMENPFLDVSVFKYNEFALAAVLSGVTNLAMMGIEMTLPLYIQGIRGLSAFHSGLVLLPGALCMGFMSPITGRLFDRFGARRMSIAGMVLLTLGTVPFLFLNENTSIMMIVVFYAIRFFGIAMVMMPVTTSGMNVLPLNRMSHGTAVNNTFRQVLSSIGTAIMVSVMSDVTKSNMPAKSVLHNTPLIYKDKAIAATVSGFHASFGVALGFAVLALFLAFFLKKGNRAREAAALKGKEENN</sequence>
<feature type="transmembrane region" description="Helical" evidence="7">
    <location>
        <begin position="20"/>
        <end position="45"/>
    </location>
</feature>
<keyword evidence="6 7" id="KW-0472">Membrane</keyword>
<organism evidence="9 10">
    <name type="scientific">Ligilactobacillus saerimneri</name>
    <dbReference type="NCBI Taxonomy" id="228229"/>
    <lineage>
        <taxon>Bacteria</taxon>
        <taxon>Bacillati</taxon>
        <taxon>Bacillota</taxon>
        <taxon>Bacilli</taxon>
        <taxon>Lactobacillales</taxon>
        <taxon>Lactobacillaceae</taxon>
        <taxon>Ligilactobacillus</taxon>
    </lineage>
</organism>
<dbReference type="GO" id="GO:0005886">
    <property type="term" value="C:plasma membrane"/>
    <property type="evidence" value="ECO:0007669"/>
    <property type="project" value="UniProtKB-SubCell"/>
</dbReference>
<dbReference type="PANTHER" id="PTHR42718:SF24">
    <property type="entry name" value="MAJOR FACILITATOR SUPERFAMILY (MFS) PROFILE DOMAIN-CONTAINING PROTEIN"/>
    <property type="match status" value="1"/>
</dbReference>
<dbReference type="Pfam" id="PF07690">
    <property type="entry name" value="MFS_1"/>
    <property type="match status" value="1"/>
</dbReference>
<dbReference type="AlphaFoldDB" id="A0A7H9EJH4"/>
<proteinExistence type="predicted"/>
<keyword evidence="4 7" id="KW-0812">Transmembrane</keyword>
<evidence type="ECO:0000256" key="4">
    <source>
        <dbReference type="ARBA" id="ARBA00022692"/>
    </source>
</evidence>
<dbReference type="GO" id="GO:0022857">
    <property type="term" value="F:transmembrane transporter activity"/>
    <property type="evidence" value="ECO:0007669"/>
    <property type="project" value="InterPro"/>
</dbReference>
<evidence type="ECO:0000259" key="8">
    <source>
        <dbReference type="PROSITE" id="PS50850"/>
    </source>
</evidence>
<feature type="transmembrane region" description="Helical" evidence="7">
    <location>
        <begin position="272"/>
        <end position="297"/>
    </location>
</feature>
<feature type="transmembrane region" description="Helical" evidence="7">
    <location>
        <begin position="303"/>
        <end position="326"/>
    </location>
</feature>
<dbReference type="InterPro" id="IPR020846">
    <property type="entry name" value="MFS_dom"/>
</dbReference>
<keyword evidence="5 7" id="KW-1133">Transmembrane helix</keyword>
<feature type="transmembrane region" description="Helical" evidence="7">
    <location>
        <begin position="338"/>
        <end position="356"/>
    </location>
</feature>
<feature type="transmembrane region" description="Helical" evidence="7">
    <location>
        <begin position="455"/>
        <end position="476"/>
    </location>
</feature>
<dbReference type="CDD" id="cd17503">
    <property type="entry name" value="MFS_LmrB_MDR_like"/>
    <property type="match status" value="1"/>
</dbReference>
<dbReference type="KEGG" id="lsw:GTO87_00790"/>
<dbReference type="InterPro" id="IPR036259">
    <property type="entry name" value="MFS_trans_sf"/>
</dbReference>
<dbReference type="EMBL" id="CP047418">
    <property type="protein sequence ID" value="QLL77295.1"/>
    <property type="molecule type" value="Genomic_DNA"/>
</dbReference>
<dbReference type="PANTHER" id="PTHR42718">
    <property type="entry name" value="MAJOR FACILITATOR SUPERFAMILY MULTIDRUG TRANSPORTER MFSC"/>
    <property type="match status" value="1"/>
</dbReference>
<feature type="domain" description="Major facilitator superfamily (MFS) profile" evidence="8">
    <location>
        <begin position="19"/>
        <end position="481"/>
    </location>
</feature>
<feature type="transmembrane region" description="Helical" evidence="7">
    <location>
        <begin position="362"/>
        <end position="384"/>
    </location>
</feature>
<dbReference type="PROSITE" id="PS50850">
    <property type="entry name" value="MFS"/>
    <property type="match status" value="1"/>
</dbReference>
<evidence type="ECO:0000256" key="1">
    <source>
        <dbReference type="ARBA" id="ARBA00004651"/>
    </source>
</evidence>
<feature type="transmembrane region" description="Helical" evidence="7">
    <location>
        <begin position="174"/>
        <end position="192"/>
    </location>
</feature>
<dbReference type="PRINTS" id="PR01036">
    <property type="entry name" value="TCRTETB"/>
</dbReference>